<feature type="compositionally biased region" description="Basic and acidic residues" evidence="1">
    <location>
        <begin position="217"/>
        <end position="230"/>
    </location>
</feature>
<feature type="compositionally biased region" description="Basic and acidic residues" evidence="1">
    <location>
        <begin position="49"/>
        <end position="63"/>
    </location>
</feature>
<name>A0A9P7V8A4_9ASCO</name>
<feature type="region of interest" description="Disordered" evidence="1">
    <location>
        <begin position="178"/>
        <end position="234"/>
    </location>
</feature>
<dbReference type="GeneID" id="66114868"/>
<reference evidence="2" key="1">
    <citation type="submission" date="2021-03" db="EMBL/GenBank/DDBJ databases">
        <authorList>
            <person name="Palmer J.M."/>
        </authorList>
    </citation>
    <scope>NUCLEOTIDE SEQUENCE</scope>
    <source>
        <strain evidence="2">ARV_011</strain>
    </source>
</reference>
<dbReference type="Proteomes" id="UP000790833">
    <property type="component" value="Unassembled WGS sequence"/>
</dbReference>
<gene>
    <name evidence="2" type="ORF">KQ657_001494</name>
</gene>
<feature type="region of interest" description="Disordered" evidence="1">
    <location>
        <begin position="256"/>
        <end position="275"/>
    </location>
</feature>
<protein>
    <submittedName>
        <fullName evidence="2">Uncharacterized protein</fullName>
    </submittedName>
</protein>
<sequence>MLESKWAPKDATSTPIESGAEAQLQSKWSKPITVHGNEQLVSRWANNSDEPKKDEPKTDDHSKASRGHNYGHGQGHRRGKSKDRATGLDTPPDSREKSNSSNKKRHDKSNDKKMGFKQHKEEHTHLDEFELNQNRNGSQEDGNFKLESRNEEKTQVTDAAKSFAERLGLSISSIPAHDDWEDEVESHSHNQGHRGGLKPPKSNWKSPASQKGKNSKSKYETPKQKKDRFTLEQLVQAKKEEEAKKAQVVEEQRKRIEQLWNDDSTKSMNWADFDD</sequence>
<keyword evidence="3" id="KW-1185">Reference proteome</keyword>
<feature type="compositionally biased region" description="Basic and acidic residues" evidence="1">
    <location>
        <begin position="108"/>
        <end position="128"/>
    </location>
</feature>
<dbReference type="RefSeq" id="XP_043048261.1">
    <property type="nucleotide sequence ID" value="XM_043192289.1"/>
</dbReference>
<evidence type="ECO:0000256" key="1">
    <source>
        <dbReference type="SAM" id="MobiDB-lite"/>
    </source>
</evidence>
<proteinExistence type="predicted"/>
<feature type="compositionally biased region" description="Polar residues" evidence="1">
    <location>
        <begin position="131"/>
        <end position="141"/>
    </location>
</feature>
<feature type="compositionally biased region" description="Basic and acidic residues" evidence="1">
    <location>
        <begin position="142"/>
        <end position="155"/>
    </location>
</feature>
<feature type="region of interest" description="Disordered" evidence="1">
    <location>
        <begin position="1"/>
        <end position="161"/>
    </location>
</feature>
<evidence type="ECO:0000313" key="2">
    <source>
        <dbReference type="EMBL" id="KAG7192711.1"/>
    </source>
</evidence>
<comment type="caution">
    <text evidence="2">The sequence shown here is derived from an EMBL/GenBank/DDBJ whole genome shotgun (WGS) entry which is preliminary data.</text>
</comment>
<feature type="compositionally biased region" description="Polar residues" evidence="1">
    <location>
        <begin position="203"/>
        <end position="212"/>
    </location>
</feature>
<organism evidence="2 3">
    <name type="scientific">Scheffersomyces spartinae</name>
    <dbReference type="NCBI Taxonomy" id="45513"/>
    <lineage>
        <taxon>Eukaryota</taxon>
        <taxon>Fungi</taxon>
        <taxon>Dikarya</taxon>
        <taxon>Ascomycota</taxon>
        <taxon>Saccharomycotina</taxon>
        <taxon>Pichiomycetes</taxon>
        <taxon>Debaryomycetaceae</taxon>
        <taxon>Scheffersomyces</taxon>
    </lineage>
</organism>
<evidence type="ECO:0000313" key="3">
    <source>
        <dbReference type="Proteomes" id="UP000790833"/>
    </source>
</evidence>
<accession>A0A9P7V8A4</accession>
<dbReference type="EMBL" id="JAHMUF010000016">
    <property type="protein sequence ID" value="KAG7192711.1"/>
    <property type="molecule type" value="Genomic_DNA"/>
</dbReference>
<feature type="compositionally biased region" description="Basic and acidic residues" evidence="1">
    <location>
        <begin position="82"/>
        <end position="98"/>
    </location>
</feature>
<dbReference type="AlphaFoldDB" id="A0A9P7V8A4"/>